<organism evidence="2 3">
    <name type="scientific">Stephanodiscus triporus</name>
    <dbReference type="NCBI Taxonomy" id="2934178"/>
    <lineage>
        <taxon>Eukaryota</taxon>
        <taxon>Sar</taxon>
        <taxon>Stramenopiles</taxon>
        <taxon>Ochrophyta</taxon>
        <taxon>Bacillariophyta</taxon>
        <taxon>Coscinodiscophyceae</taxon>
        <taxon>Thalassiosirophycidae</taxon>
        <taxon>Stephanodiscales</taxon>
        <taxon>Stephanodiscaceae</taxon>
        <taxon>Stephanodiscus</taxon>
    </lineage>
</organism>
<dbReference type="EMBL" id="JALLAZ020000535">
    <property type="protein sequence ID" value="KAL3792940.1"/>
    <property type="molecule type" value="Genomic_DNA"/>
</dbReference>
<protein>
    <submittedName>
        <fullName evidence="2">Uncharacterized protein</fullName>
    </submittedName>
</protein>
<dbReference type="Proteomes" id="UP001530315">
    <property type="component" value="Unassembled WGS sequence"/>
</dbReference>
<feature type="compositionally biased region" description="Polar residues" evidence="1">
    <location>
        <begin position="77"/>
        <end position="93"/>
    </location>
</feature>
<dbReference type="AlphaFoldDB" id="A0ABD3PXY6"/>
<reference evidence="2 3" key="1">
    <citation type="submission" date="2024-10" db="EMBL/GenBank/DDBJ databases">
        <title>Updated reference genomes for cyclostephanoid diatoms.</title>
        <authorList>
            <person name="Roberts W.R."/>
            <person name="Alverson A.J."/>
        </authorList>
    </citation>
    <scope>NUCLEOTIDE SEQUENCE [LARGE SCALE GENOMIC DNA]</scope>
    <source>
        <strain evidence="2 3">AJA276-08</strain>
    </source>
</reference>
<accession>A0ABD3PXY6</accession>
<evidence type="ECO:0000313" key="3">
    <source>
        <dbReference type="Proteomes" id="UP001530315"/>
    </source>
</evidence>
<feature type="region of interest" description="Disordered" evidence="1">
    <location>
        <begin position="77"/>
        <end position="96"/>
    </location>
</feature>
<evidence type="ECO:0000256" key="1">
    <source>
        <dbReference type="SAM" id="MobiDB-lite"/>
    </source>
</evidence>
<gene>
    <name evidence="2" type="ORF">ACHAW5_006847</name>
</gene>
<keyword evidence="3" id="KW-1185">Reference proteome</keyword>
<evidence type="ECO:0000313" key="2">
    <source>
        <dbReference type="EMBL" id="KAL3792940.1"/>
    </source>
</evidence>
<feature type="region of interest" description="Disordered" evidence="1">
    <location>
        <begin position="201"/>
        <end position="263"/>
    </location>
</feature>
<sequence length="321" mass="36055">MTRSISPTDYVLIFPTVQRLTASSPPLEILDGIHGLKQDWDCVGRRKGITLGIRRKRSCSRISALSSMVLPAFQTKRSPYQSKTTQRNLSATLKSRGRKSDAKFSYSAWERRPASTSKTAKSAYLRSISVFDEHHAFAESDGARVINIVRTDTSNSLFLPPEVSPANKFVPIGHEVDDDDSFASDDYDICREKIGEENDWAGPTTCKDQDCTIRSPSTANPPPFRRLPTDSPKIVVTHEKYSQSTELHQPTPAVSLDNTSSQNSADFFQREGLRKDQERVRDKYCIPLDYEDDDDWFPNMKQEILKVASLFYNCGATDAGS</sequence>
<name>A0ABD3PXY6_9STRA</name>
<proteinExistence type="predicted"/>
<comment type="caution">
    <text evidence="2">The sequence shown here is derived from an EMBL/GenBank/DDBJ whole genome shotgun (WGS) entry which is preliminary data.</text>
</comment>